<evidence type="ECO:0000313" key="3">
    <source>
        <dbReference type="EMBL" id="EGG08915.1"/>
    </source>
</evidence>
<organism evidence="4">
    <name type="scientific">Melampsora larici-populina (strain 98AG31 / pathotype 3-4-7)</name>
    <name type="common">Poplar leaf rust fungus</name>
    <dbReference type="NCBI Taxonomy" id="747676"/>
    <lineage>
        <taxon>Eukaryota</taxon>
        <taxon>Fungi</taxon>
        <taxon>Dikarya</taxon>
        <taxon>Basidiomycota</taxon>
        <taxon>Pucciniomycotina</taxon>
        <taxon>Pucciniomycetes</taxon>
        <taxon>Pucciniales</taxon>
        <taxon>Melampsoraceae</taxon>
        <taxon>Melampsora</taxon>
    </lineage>
</organism>
<dbReference type="HOGENOM" id="CLU_006358_1_0_1"/>
<dbReference type="STRING" id="747676.F4RFK1"/>
<dbReference type="RefSeq" id="XP_007407889.1">
    <property type="nucleotide sequence ID" value="XM_007407827.1"/>
</dbReference>
<evidence type="ECO:0000259" key="2">
    <source>
        <dbReference type="PROSITE" id="PS50097"/>
    </source>
</evidence>
<dbReference type="InterPro" id="IPR000210">
    <property type="entry name" value="BTB/POZ_dom"/>
</dbReference>
<dbReference type="PROSITE" id="PS50097">
    <property type="entry name" value="BTB"/>
    <property type="match status" value="1"/>
</dbReference>
<dbReference type="InterPro" id="IPR011333">
    <property type="entry name" value="SKP1/BTB/POZ_sf"/>
</dbReference>
<feature type="domain" description="BTB" evidence="2">
    <location>
        <begin position="89"/>
        <end position="157"/>
    </location>
</feature>
<dbReference type="PANTHER" id="PTHR47369">
    <property type="entry name" value="BTB/POZ DOMAIN-CONTAINING PROTEIN"/>
    <property type="match status" value="1"/>
</dbReference>
<feature type="compositionally biased region" description="Low complexity" evidence="1">
    <location>
        <begin position="757"/>
        <end position="776"/>
    </location>
</feature>
<gene>
    <name evidence="3" type="ORF">MELLADRAFT_115898</name>
</gene>
<sequence length="878" mass="98649">MTTTNHQENSTSIGIYNLVPFSNTTANASSNQQQHHQQQPQQPQQPSISQSQSQSQLTQSTSTSNFQSSNHLNLTNHLFRFGLLNSQFNDIRIKCFGRVYQLHRLVLSQVDFFHALFSGPWNESTIESSKSDQPLISIRFPPQVNRSSFEYCLSHLYGHSPLLVPPPWAYVSGEPLLLGRTHSLLTRAASKSPPNRWVNISDEELAWEQLLTIPNLQPASPTFLVSLLVCSDYLGMSDLAQDTIQLIRKTITPFTIVRYLTFSDGRSIDDEMTELERNQSCSTLEQISQLDPITTSSTTTSIHELQVSRNESFEFIKESNLNSEHQHHSIEDNQEEEDIILSHGAPAQQIGQACASWLSKWSTELLSLEEALIDQDEFELLPIGSHESRVLERWPWLKRPEMRIWREIGGLSSKWIRVLISSDALFISRDISGPIDQSSSSSAGIGGEWERYGLARRVVELRERERMRLSIETGFQEDHPTKILPDPELCRIFEDGIYFSHLTFEQLSFISNDRSSITNQKFVRSKSLQRAHWLATEFRGKLSQDHHLTHPIQDLHQDDLPVYVIPEDRTSRLDELNTPSQLTDSFFFGLGRDMITSLPIPTDVNPNRLYTRFEPKRFSAEFVNLSRLRERDRLYSLPPSNVIGSNTILYAGSKFSCYLQRVRQGSLIEPQLGVYVHRLSEGIESEQDRMMGADSNSNSNSNASMALANSLRQLQLQPSVGTHSLFGEGSRLRSALGPRALTGTLQHQHQHHHSNHHSNQPIGGKSNGDSNPNPNSNGVIDAYFVLRVGTMDGTSGTIFESAPDGFAKSQSWGYRSRSMMGEEYLGISSKEIEGVSTGSGIGKTGSLLTSSSTTPTIEDIKSIGKHSVLRCTVVIGVT</sequence>
<dbReference type="SMART" id="SM00225">
    <property type="entry name" value="BTB"/>
    <property type="match status" value="1"/>
</dbReference>
<dbReference type="EMBL" id="GL883099">
    <property type="protein sequence ID" value="EGG08915.1"/>
    <property type="molecule type" value="Genomic_DNA"/>
</dbReference>
<dbReference type="PANTHER" id="PTHR47369:SF1">
    <property type="entry name" value="BTB_POZ DOMAIN-CONTAINING PROTEIN"/>
    <property type="match status" value="1"/>
</dbReference>
<dbReference type="InParanoid" id="F4RFK1"/>
<proteinExistence type="predicted"/>
<dbReference type="SUPFAM" id="SSF54695">
    <property type="entry name" value="POZ domain"/>
    <property type="match status" value="1"/>
</dbReference>
<dbReference type="GeneID" id="18925714"/>
<dbReference type="eggNOG" id="ENOG502QQGP">
    <property type="taxonomic scope" value="Eukaryota"/>
</dbReference>
<evidence type="ECO:0000313" key="4">
    <source>
        <dbReference type="Proteomes" id="UP000001072"/>
    </source>
</evidence>
<feature type="region of interest" description="Disordered" evidence="1">
    <location>
        <begin position="24"/>
        <end position="66"/>
    </location>
</feature>
<name>F4RFK1_MELLP</name>
<reference evidence="4" key="1">
    <citation type="journal article" date="2011" name="Proc. Natl. Acad. Sci. U.S.A.">
        <title>Obligate biotrophy features unraveled by the genomic analysis of rust fungi.</title>
        <authorList>
            <person name="Duplessis S."/>
            <person name="Cuomo C.A."/>
            <person name="Lin Y.-C."/>
            <person name="Aerts A."/>
            <person name="Tisserant E."/>
            <person name="Veneault-Fourrey C."/>
            <person name="Joly D.L."/>
            <person name="Hacquard S."/>
            <person name="Amselem J."/>
            <person name="Cantarel B.L."/>
            <person name="Chiu R."/>
            <person name="Coutinho P.M."/>
            <person name="Feau N."/>
            <person name="Field M."/>
            <person name="Frey P."/>
            <person name="Gelhaye E."/>
            <person name="Goldberg J."/>
            <person name="Grabherr M.G."/>
            <person name="Kodira C.D."/>
            <person name="Kohler A."/>
            <person name="Kuees U."/>
            <person name="Lindquist E.A."/>
            <person name="Lucas S.M."/>
            <person name="Mago R."/>
            <person name="Mauceli E."/>
            <person name="Morin E."/>
            <person name="Murat C."/>
            <person name="Pangilinan J.L."/>
            <person name="Park R."/>
            <person name="Pearson M."/>
            <person name="Quesneville H."/>
            <person name="Rouhier N."/>
            <person name="Sakthikumar S."/>
            <person name="Salamov A.A."/>
            <person name="Schmutz J."/>
            <person name="Selles B."/>
            <person name="Shapiro H."/>
            <person name="Tanguay P."/>
            <person name="Tuskan G.A."/>
            <person name="Henrissat B."/>
            <person name="Van de Peer Y."/>
            <person name="Rouze P."/>
            <person name="Ellis J.G."/>
            <person name="Dodds P.N."/>
            <person name="Schein J.E."/>
            <person name="Zhong S."/>
            <person name="Hamelin R.C."/>
            <person name="Grigoriev I.V."/>
            <person name="Szabo L.J."/>
            <person name="Martin F."/>
        </authorList>
    </citation>
    <scope>NUCLEOTIDE SEQUENCE [LARGE SCALE GENOMIC DNA]</scope>
    <source>
        <strain evidence="4">98AG31 / pathotype 3-4-7</strain>
    </source>
</reference>
<feature type="compositionally biased region" description="Low complexity" evidence="1">
    <location>
        <begin position="29"/>
        <end position="66"/>
    </location>
</feature>
<dbReference type="Proteomes" id="UP000001072">
    <property type="component" value="Unassembled WGS sequence"/>
</dbReference>
<dbReference type="KEGG" id="mlr:MELLADRAFT_115898"/>
<dbReference type="VEuPathDB" id="FungiDB:MELLADRAFT_115898"/>
<dbReference type="AlphaFoldDB" id="F4RFK1"/>
<keyword evidence="4" id="KW-1185">Reference proteome</keyword>
<evidence type="ECO:0000256" key="1">
    <source>
        <dbReference type="SAM" id="MobiDB-lite"/>
    </source>
</evidence>
<accession>F4RFK1</accession>
<dbReference type="Gene3D" id="3.30.710.10">
    <property type="entry name" value="Potassium Channel Kv1.1, Chain A"/>
    <property type="match status" value="1"/>
</dbReference>
<feature type="region of interest" description="Disordered" evidence="1">
    <location>
        <begin position="744"/>
        <end position="776"/>
    </location>
</feature>
<protein>
    <recommendedName>
        <fullName evidence="2">BTB domain-containing protein</fullName>
    </recommendedName>
</protein>
<dbReference type="OrthoDB" id="6359943at2759"/>